<sequence>MNTVYLVDDDEIEINKWKMRAGVFLDCGFEICGTETNPIRALEEIRAGRPDVVFSDLKMPELSGVGLLAALRRDSVPLLFVVISAYNEFRDVRRFFADNGGFDYILKPVTDRDLIELLEKLSAKINALPPVTPAETPSRDLNGILEYLKEYPTMGHTLESVGTLFNINPNTVCNLFAKHLNTTFIGHLTALRMARAEELLRSTALTVKDVGVRAGYPNYFYFTRIFAKTHDGMTPTEFREAAHPAGAEAEHPAIEPEAGAAHPEGEAPKEAHE</sequence>
<dbReference type="CDD" id="cd17536">
    <property type="entry name" value="REC_YesN-like"/>
    <property type="match status" value="1"/>
</dbReference>
<dbReference type="Pfam" id="PF12833">
    <property type="entry name" value="HTH_18"/>
    <property type="match status" value="1"/>
</dbReference>
<dbReference type="SMART" id="SM00342">
    <property type="entry name" value="HTH_ARAC"/>
    <property type="match status" value="1"/>
</dbReference>
<evidence type="ECO:0000256" key="4">
    <source>
        <dbReference type="PROSITE-ProRule" id="PRU00169"/>
    </source>
</evidence>
<feature type="modified residue" description="4-aspartylphosphate" evidence="4">
    <location>
        <position position="56"/>
    </location>
</feature>
<keyword evidence="2" id="KW-0238">DNA-binding</keyword>
<feature type="domain" description="Response regulatory" evidence="7">
    <location>
        <begin position="3"/>
        <end position="122"/>
    </location>
</feature>
<keyword evidence="4" id="KW-0597">Phosphoprotein</keyword>
<dbReference type="Gene3D" id="1.10.10.60">
    <property type="entry name" value="Homeodomain-like"/>
    <property type="match status" value="1"/>
</dbReference>
<keyword evidence="1" id="KW-0805">Transcription regulation</keyword>
<dbReference type="InterPro" id="IPR009057">
    <property type="entry name" value="Homeodomain-like_sf"/>
</dbReference>
<keyword evidence="3" id="KW-0804">Transcription</keyword>
<dbReference type="Gene3D" id="3.40.50.2300">
    <property type="match status" value="1"/>
</dbReference>
<dbReference type="PANTHER" id="PTHR43280">
    <property type="entry name" value="ARAC-FAMILY TRANSCRIPTIONAL REGULATOR"/>
    <property type="match status" value="1"/>
</dbReference>
<organism evidence="8">
    <name type="scientific">uncultured bacterium contig00062</name>
    <dbReference type="NCBI Taxonomy" id="1181545"/>
    <lineage>
        <taxon>Bacteria</taxon>
        <taxon>environmental samples</taxon>
    </lineage>
</organism>
<evidence type="ECO:0000256" key="1">
    <source>
        <dbReference type="ARBA" id="ARBA00023015"/>
    </source>
</evidence>
<dbReference type="GO" id="GO:0000160">
    <property type="term" value="P:phosphorelay signal transduction system"/>
    <property type="evidence" value="ECO:0007669"/>
    <property type="project" value="InterPro"/>
</dbReference>
<dbReference type="PROSITE" id="PS01124">
    <property type="entry name" value="HTH_ARAC_FAMILY_2"/>
    <property type="match status" value="1"/>
</dbReference>
<accession>A0A806K188</accession>
<evidence type="ECO:0000256" key="5">
    <source>
        <dbReference type="SAM" id="MobiDB-lite"/>
    </source>
</evidence>
<evidence type="ECO:0000259" key="7">
    <source>
        <dbReference type="PROSITE" id="PS50110"/>
    </source>
</evidence>
<dbReference type="InterPro" id="IPR018060">
    <property type="entry name" value="HTH_AraC"/>
</dbReference>
<dbReference type="Pfam" id="PF00072">
    <property type="entry name" value="Response_reg"/>
    <property type="match status" value="1"/>
</dbReference>
<dbReference type="GO" id="GO:0003700">
    <property type="term" value="F:DNA-binding transcription factor activity"/>
    <property type="evidence" value="ECO:0007669"/>
    <property type="project" value="InterPro"/>
</dbReference>
<proteinExistence type="predicted"/>
<feature type="domain" description="HTH araC/xylS-type" evidence="6">
    <location>
        <begin position="142"/>
        <end position="241"/>
    </location>
</feature>
<evidence type="ECO:0000259" key="6">
    <source>
        <dbReference type="PROSITE" id="PS01124"/>
    </source>
</evidence>
<feature type="compositionally biased region" description="Basic and acidic residues" evidence="5">
    <location>
        <begin position="263"/>
        <end position="273"/>
    </location>
</feature>
<dbReference type="PANTHER" id="PTHR43280:SF10">
    <property type="entry name" value="REGULATORY PROTEIN POCR"/>
    <property type="match status" value="1"/>
</dbReference>
<dbReference type="InterPro" id="IPR001789">
    <property type="entry name" value="Sig_transdc_resp-reg_receiver"/>
</dbReference>
<evidence type="ECO:0000313" key="8">
    <source>
        <dbReference type="EMBL" id="AGS53568.1"/>
    </source>
</evidence>
<dbReference type="GO" id="GO:0043565">
    <property type="term" value="F:sequence-specific DNA binding"/>
    <property type="evidence" value="ECO:0007669"/>
    <property type="project" value="InterPro"/>
</dbReference>
<evidence type="ECO:0000256" key="3">
    <source>
        <dbReference type="ARBA" id="ARBA00023163"/>
    </source>
</evidence>
<dbReference type="AlphaFoldDB" id="A0A806K188"/>
<feature type="compositionally biased region" description="Basic and acidic residues" evidence="5">
    <location>
        <begin position="239"/>
        <end position="254"/>
    </location>
</feature>
<dbReference type="EMBL" id="JQ844236">
    <property type="protein sequence ID" value="AGS53568.1"/>
    <property type="molecule type" value="Genomic_DNA"/>
</dbReference>
<dbReference type="SMART" id="SM00448">
    <property type="entry name" value="REC"/>
    <property type="match status" value="1"/>
</dbReference>
<dbReference type="PROSITE" id="PS50110">
    <property type="entry name" value="RESPONSE_REGULATORY"/>
    <property type="match status" value="1"/>
</dbReference>
<reference evidence="8" key="1">
    <citation type="submission" date="2012-03" db="EMBL/GenBank/DDBJ databases">
        <title>Functional metagenomics reveals considerable lignocellulase gene clusters in the gut microbiome of a wood-feeding higher termite.</title>
        <authorList>
            <person name="Liu N."/>
        </authorList>
    </citation>
    <scope>NUCLEOTIDE SEQUENCE</scope>
</reference>
<dbReference type="SUPFAM" id="SSF52172">
    <property type="entry name" value="CheY-like"/>
    <property type="match status" value="1"/>
</dbReference>
<name>A0A806K188_9BACT</name>
<dbReference type="InterPro" id="IPR011006">
    <property type="entry name" value="CheY-like_superfamily"/>
</dbReference>
<dbReference type="SUPFAM" id="SSF46689">
    <property type="entry name" value="Homeodomain-like"/>
    <property type="match status" value="1"/>
</dbReference>
<protein>
    <submittedName>
        <fullName evidence="8">Response regulator receiver protein</fullName>
    </submittedName>
</protein>
<feature type="region of interest" description="Disordered" evidence="5">
    <location>
        <begin position="239"/>
        <end position="273"/>
    </location>
</feature>
<evidence type="ECO:0000256" key="2">
    <source>
        <dbReference type="ARBA" id="ARBA00023125"/>
    </source>
</evidence>